<dbReference type="PANTHER" id="PTHR42901">
    <property type="entry name" value="ALCOHOL DEHYDROGENASE"/>
    <property type="match status" value="1"/>
</dbReference>
<dbReference type="SUPFAM" id="SSF51735">
    <property type="entry name" value="NAD(P)-binding Rossmann-fold domains"/>
    <property type="match status" value="1"/>
</dbReference>
<dbReference type="Pfam" id="PF00106">
    <property type="entry name" value="adh_short"/>
    <property type="match status" value="1"/>
</dbReference>
<dbReference type="EMBL" id="JUFX02000068">
    <property type="protein sequence ID" value="KPH88062.1"/>
    <property type="molecule type" value="Genomic_DNA"/>
</dbReference>
<name>A0A0N1FQQ0_9PROT</name>
<proteinExistence type="inferred from homology"/>
<dbReference type="AlphaFoldDB" id="A0A0N1FQQ0"/>
<dbReference type="GO" id="GO:0016491">
    <property type="term" value="F:oxidoreductase activity"/>
    <property type="evidence" value="ECO:0007669"/>
    <property type="project" value="UniProtKB-KW"/>
</dbReference>
<evidence type="ECO:0000313" key="3">
    <source>
        <dbReference type="EMBL" id="KPH88062.1"/>
    </source>
</evidence>
<evidence type="ECO:0000313" key="4">
    <source>
        <dbReference type="Proteomes" id="UP000031553"/>
    </source>
</evidence>
<dbReference type="Proteomes" id="UP000031553">
    <property type="component" value="Unassembled WGS sequence"/>
</dbReference>
<protein>
    <submittedName>
        <fullName evidence="3">Short-chain dehydrogenase</fullName>
    </submittedName>
</protein>
<comment type="caution">
    <text evidence="3">The sequence shown here is derived from an EMBL/GenBank/DDBJ whole genome shotgun (WGS) entry which is preliminary data.</text>
</comment>
<accession>A0A0N1FQQ0</accession>
<gene>
    <name evidence="3" type="ORF">GLUCOINTEAF2_0201823</name>
</gene>
<reference evidence="3 4" key="1">
    <citation type="submission" date="2015-07" db="EMBL/GenBank/DDBJ databases">
        <title>Draft Genome Sequence of Komagataeibacter intermedius Strain AF2, Isolated from Kombucha Tea.</title>
        <authorList>
            <person name="Santos R.A."/>
            <person name="Berretta A.A."/>
            <person name="Barud H.S."/>
            <person name="Ribeiro S.J."/>
            <person name="Gonzalez-Garcia L.N."/>
            <person name="Zucchi T.D."/>
            <person name="Goldman G.H."/>
            <person name="Riano-Pachon D.M."/>
        </authorList>
    </citation>
    <scope>NUCLEOTIDE SEQUENCE [LARGE SCALE GENOMIC DNA]</scope>
    <source>
        <strain evidence="3 4">AF2</strain>
    </source>
</reference>
<keyword evidence="2" id="KW-0560">Oxidoreductase</keyword>
<dbReference type="RefSeq" id="WP_039734462.1">
    <property type="nucleotide sequence ID" value="NZ_JUFX02000068.1"/>
</dbReference>
<dbReference type="InterPro" id="IPR002347">
    <property type="entry name" value="SDR_fam"/>
</dbReference>
<dbReference type="PANTHER" id="PTHR42901:SF1">
    <property type="entry name" value="ALCOHOL DEHYDROGENASE"/>
    <property type="match status" value="1"/>
</dbReference>
<sequence length="249" mass="26682">MTGSVTDLTGRVALITGASRGIGRSVAVALAQAGAQCILTARTQGGLEQTDDLIRQQTGQNATLLPLDLLDGEKLDTLGPSIAARIGRLDCMVHCAGELGVLSPLSHMQPGDWERGLQAGPLTTWRLIRTLGPLLEHSPAGRAVFLTDHHAQVPEPFWGLVAATRAAQDAIVRTWVRELPQGSPLRINLFEPGMVATRLRRLAMPALDQKSLTPPEAIAPRIVSLCLPGPQPQGTCIHFSMETEKIIPR</sequence>
<evidence type="ECO:0000256" key="2">
    <source>
        <dbReference type="ARBA" id="ARBA00023002"/>
    </source>
</evidence>
<comment type="similarity">
    <text evidence="1">Belongs to the short-chain dehydrogenases/reductases (SDR) family.</text>
</comment>
<dbReference type="OrthoDB" id="9790785at2"/>
<dbReference type="Gene3D" id="3.40.50.720">
    <property type="entry name" value="NAD(P)-binding Rossmann-like Domain"/>
    <property type="match status" value="1"/>
</dbReference>
<organism evidence="3 4">
    <name type="scientific">Komagataeibacter intermedius AF2</name>
    <dbReference type="NCBI Taxonomy" id="1458464"/>
    <lineage>
        <taxon>Bacteria</taxon>
        <taxon>Pseudomonadati</taxon>
        <taxon>Pseudomonadota</taxon>
        <taxon>Alphaproteobacteria</taxon>
        <taxon>Acetobacterales</taxon>
        <taxon>Acetobacteraceae</taxon>
        <taxon>Komagataeibacter</taxon>
    </lineage>
</organism>
<dbReference type="PRINTS" id="PR00081">
    <property type="entry name" value="GDHRDH"/>
</dbReference>
<dbReference type="InterPro" id="IPR036291">
    <property type="entry name" value="NAD(P)-bd_dom_sf"/>
</dbReference>
<evidence type="ECO:0000256" key="1">
    <source>
        <dbReference type="ARBA" id="ARBA00006484"/>
    </source>
</evidence>